<dbReference type="InterPro" id="IPR011009">
    <property type="entry name" value="Kinase-like_dom_sf"/>
</dbReference>
<dbReference type="PANTHER" id="PTHR47976">
    <property type="entry name" value="G-TYPE LECTIN S-RECEPTOR-LIKE SERINE/THREONINE-PROTEIN KINASE SD2-5"/>
    <property type="match status" value="1"/>
</dbReference>
<dbReference type="CDD" id="cd00053">
    <property type="entry name" value="EGF"/>
    <property type="match status" value="1"/>
</dbReference>
<dbReference type="SMART" id="SM00108">
    <property type="entry name" value="B_lectin"/>
    <property type="match status" value="2"/>
</dbReference>
<dbReference type="PROSITE" id="PS50011">
    <property type="entry name" value="PROTEIN_KINASE_DOM"/>
    <property type="match status" value="1"/>
</dbReference>
<evidence type="ECO:0000256" key="10">
    <source>
        <dbReference type="ARBA" id="ARBA00022989"/>
    </source>
</evidence>
<dbReference type="GO" id="GO:0004674">
    <property type="term" value="F:protein serine/threonine kinase activity"/>
    <property type="evidence" value="ECO:0007669"/>
    <property type="project" value="UniProtKB-KW"/>
</dbReference>
<dbReference type="InterPro" id="IPR017441">
    <property type="entry name" value="Protein_kinase_ATP_BS"/>
</dbReference>
<keyword evidence="3" id="KW-0245">EGF-like domain</keyword>
<reference evidence="23 24" key="1">
    <citation type="journal article" date="2023" name="G3 (Bethesda)">
        <title>A haplotype-resolved chromosome-scale genome for Quercus rubra L. provides insights into the genetics of adaptive traits for red oak species.</title>
        <authorList>
            <person name="Kapoor B."/>
            <person name="Jenkins J."/>
            <person name="Schmutz J."/>
            <person name="Zhebentyayeva T."/>
            <person name="Kuelheim C."/>
            <person name="Coggeshall M."/>
            <person name="Heim C."/>
            <person name="Lasky J.R."/>
            <person name="Leites L."/>
            <person name="Islam-Faridi N."/>
            <person name="Romero-Severson J."/>
            <person name="DeLeo V.L."/>
            <person name="Lucas S.M."/>
            <person name="Lazic D."/>
            <person name="Gailing O."/>
            <person name="Carlson J."/>
            <person name="Staton M."/>
        </authorList>
    </citation>
    <scope>NUCLEOTIDE SEQUENCE [LARGE SCALE GENOMIC DNA]</scope>
    <source>
        <strain evidence="23">Pseudo-F2</strain>
    </source>
</reference>
<dbReference type="AlphaFoldDB" id="A0AAN7E0M6"/>
<keyword evidence="24" id="KW-1185">Reference proteome</keyword>
<comment type="catalytic activity">
    <reaction evidence="16 17">
        <text>L-seryl-[protein] + ATP = O-phospho-L-seryl-[protein] + ADP + H(+)</text>
        <dbReference type="Rhea" id="RHEA:17989"/>
        <dbReference type="Rhea" id="RHEA-COMP:9863"/>
        <dbReference type="Rhea" id="RHEA-COMP:11604"/>
        <dbReference type="ChEBI" id="CHEBI:15378"/>
        <dbReference type="ChEBI" id="CHEBI:29999"/>
        <dbReference type="ChEBI" id="CHEBI:30616"/>
        <dbReference type="ChEBI" id="CHEBI:83421"/>
        <dbReference type="ChEBI" id="CHEBI:456216"/>
        <dbReference type="EC" id="2.7.11.1"/>
    </reaction>
</comment>
<dbReference type="Pfam" id="PF00954">
    <property type="entry name" value="S_locus_glycop"/>
    <property type="match status" value="1"/>
</dbReference>
<dbReference type="InterPro" id="IPR000858">
    <property type="entry name" value="S_locus_glycoprot_dom"/>
</dbReference>
<dbReference type="InterPro" id="IPR024171">
    <property type="entry name" value="SRK-like_kinase"/>
</dbReference>
<dbReference type="GO" id="GO:0048544">
    <property type="term" value="P:recognition of pollen"/>
    <property type="evidence" value="ECO:0007669"/>
    <property type="project" value="InterPro"/>
</dbReference>
<evidence type="ECO:0000256" key="12">
    <source>
        <dbReference type="ARBA" id="ARBA00023157"/>
    </source>
</evidence>
<sequence length="714" mass="79951">MASLLFFIFLSAIITTEAQRGESIVNLGSSLTPTSKSSWQSQSGFYAFGFYQQANGYAVGVFFAGIPEKTVVWTAKRDNPPALASVTLNFTSDGRLIMESAQGKETEIANPPERAASASMLDSGNFVLYNSDKKIIWQSFESPTNTLLQGQRLTAGNELFSSVSESDQSTGIFRLKMQADGNLVQYPVPNTDAAEYAYWDSGTDGKGSNVSLCLDDDGRLYLLNSTGTTLKSLTQGRYPTKDVVYFMRIDNGNFSVIWASSDNKCDPKGLCGLNGFCTMNDQDATCKCLPGFASVIEGNWSSGCERNFTPESCKSKDEIWTKDDCEAACLNDCNCEAATYKYGVCRKKRLPLRYGIRSLSDENIGFIKEAISTSTINKIEPLGREKYSQKDIMILGISLGAFGLIMSVISAIAIYKNRVRAYRRLSNSGNVDLTMDVSLRSFIYSDLEKLTDGFKEELGRGSFGTVYRGTIWNGHKIVAVKRLEKVLTEGEREFQTEMKVIGRTHHKNLVRLLGYCHDGENRLLVYEIEIARNIAKRILYLHKECESQIIHCDIKPQNILMDEYRCPKISDFGLAKLLKPDQTNTFTGIRGTKGYVALEWHRNQPVTVKADVYSFRIVLLELICCRKSVDWSFPEEEAILEEWAYSFFEARELDKLVSGKDVDKRQLERIFKVALWCILDEPSLHPSMKKVLLILEGTVDIPIPPSPTSFLSTV</sequence>
<dbReference type="EC" id="2.7.11.1" evidence="17"/>
<feature type="domain" description="Bulb-type lectin" evidence="22">
    <location>
        <begin position="144"/>
        <end position="269"/>
    </location>
</feature>
<comment type="caution">
    <text evidence="23">The sequence shown here is derived from an EMBL/GenBank/DDBJ whole genome shotgun (WGS) entry which is preliminary data.</text>
</comment>
<accession>A0AAN7E0M6</accession>
<evidence type="ECO:0000256" key="15">
    <source>
        <dbReference type="ARBA" id="ARBA00047899"/>
    </source>
</evidence>
<evidence type="ECO:0000256" key="5">
    <source>
        <dbReference type="ARBA" id="ARBA00022692"/>
    </source>
</evidence>
<keyword evidence="10 19" id="KW-1133">Transmembrane helix</keyword>
<dbReference type="GO" id="GO:0005524">
    <property type="term" value="F:ATP binding"/>
    <property type="evidence" value="ECO:0007669"/>
    <property type="project" value="UniProtKB-UniRule"/>
</dbReference>
<feature type="domain" description="Protein kinase" evidence="21">
    <location>
        <begin position="452"/>
        <end position="711"/>
    </location>
</feature>
<keyword evidence="6 20" id="KW-0732">Signal</keyword>
<dbReference type="Proteomes" id="UP001324115">
    <property type="component" value="Unassembled WGS sequence"/>
</dbReference>
<dbReference type="PROSITE" id="PS50927">
    <property type="entry name" value="BULB_LECTIN"/>
    <property type="match status" value="2"/>
</dbReference>
<dbReference type="PROSITE" id="PS00108">
    <property type="entry name" value="PROTEIN_KINASE_ST"/>
    <property type="match status" value="1"/>
</dbReference>
<keyword evidence="11 19" id="KW-0472">Membrane</keyword>
<dbReference type="FunFam" id="2.90.10.10:FF:000026">
    <property type="entry name" value="Serine/threonine-protein kinase"/>
    <property type="match status" value="1"/>
</dbReference>
<evidence type="ECO:0000256" key="20">
    <source>
        <dbReference type="SAM" id="SignalP"/>
    </source>
</evidence>
<evidence type="ECO:0000256" key="18">
    <source>
        <dbReference type="PROSITE-ProRule" id="PRU10141"/>
    </source>
</evidence>
<dbReference type="CDD" id="cd00028">
    <property type="entry name" value="B_lectin"/>
    <property type="match status" value="1"/>
</dbReference>
<comment type="subcellular location">
    <subcellularLocation>
        <location evidence="1">Membrane</location>
        <topology evidence="1">Single-pass type I membrane protein</topology>
    </subcellularLocation>
</comment>
<evidence type="ECO:0000259" key="22">
    <source>
        <dbReference type="PROSITE" id="PS50927"/>
    </source>
</evidence>
<evidence type="ECO:0000256" key="11">
    <source>
        <dbReference type="ARBA" id="ARBA00023136"/>
    </source>
</evidence>
<keyword evidence="8 17" id="KW-0418">Kinase</keyword>
<keyword evidence="2 17" id="KW-0723">Serine/threonine-protein kinase</keyword>
<keyword evidence="14" id="KW-0325">Glycoprotein</keyword>
<dbReference type="InterPro" id="IPR036426">
    <property type="entry name" value="Bulb-type_lectin_dom_sf"/>
</dbReference>
<keyword evidence="7 17" id="KW-0547">Nucleotide-binding</keyword>
<dbReference type="Gene3D" id="3.30.200.20">
    <property type="entry name" value="Phosphorylase Kinase, domain 1"/>
    <property type="match status" value="1"/>
</dbReference>
<dbReference type="Pfam" id="PF07714">
    <property type="entry name" value="PK_Tyr_Ser-Thr"/>
    <property type="match status" value="1"/>
</dbReference>
<dbReference type="Pfam" id="PF01453">
    <property type="entry name" value="B_lectin"/>
    <property type="match status" value="1"/>
</dbReference>
<feature type="domain" description="Bulb-type lectin" evidence="22">
    <location>
        <begin position="24"/>
        <end position="141"/>
    </location>
</feature>
<dbReference type="InterPro" id="IPR051343">
    <property type="entry name" value="G-type_lectin_kinases/EP1-like"/>
</dbReference>
<evidence type="ECO:0000256" key="6">
    <source>
        <dbReference type="ARBA" id="ARBA00022729"/>
    </source>
</evidence>
<keyword evidence="5 19" id="KW-0812">Transmembrane</keyword>
<evidence type="ECO:0000256" key="7">
    <source>
        <dbReference type="ARBA" id="ARBA00022741"/>
    </source>
</evidence>
<feature type="chain" id="PRO_5043011625" description="Receptor-like serine/threonine-protein kinase" evidence="20">
    <location>
        <begin position="19"/>
        <end position="714"/>
    </location>
</feature>
<dbReference type="PANTHER" id="PTHR47976:SF7">
    <property type="entry name" value="RECEPTOR-LIKE SERINE_THREONINE-PROTEIN KINASE"/>
    <property type="match status" value="1"/>
</dbReference>
<dbReference type="InterPro" id="IPR001480">
    <property type="entry name" value="Bulb-type_lectin_dom"/>
</dbReference>
<evidence type="ECO:0000256" key="9">
    <source>
        <dbReference type="ARBA" id="ARBA00022840"/>
    </source>
</evidence>
<dbReference type="GO" id="GO:0016020">
    <property type="term" value="C:membrane"/>
    <property type="evidence" value="ECO:0007669"/>
    <property type="project" value="UniProtKB-SubCell"/>
</dbReference>
<keyword evidence="4 17" id="KW-0808">Transferase</keyword>
<dbReference type="SMART" id="SM00220">
    <property type="entry name" value="S_TKc"/>
    <property type="match status" value="1"/>
</dbReference>
<dbReference type="PROSITE" id="PS00107">
    <property type="entry name" value="PROTEIN_KINASE_ATP"/>
    <property type="match status" value="1"/>
</dbReference>
<evidence type="ECO:0000256" key="16">
    <source>
        <dbReference type="ARBA" id="ARBA00048679"/>
    </source>
</evidence>
<dbReference type="Gene3D" id="2.90.10.10">
    <property type="entry name" value="Bulb-type lectin domain"/>
    <property type="match status" value="2"/>
</dbReference>
<evidence type="ECO:0000313" key="23">
    <source>
        <dbReference type="EMBL" id="KAK4559463.1"/>
    </source>
</evidence>
<evidence type="ECO:0000256" key="4">
    <source>
        <dbReference type="ARBA" id="ARBA00022679"/>
    </source>
</evidence>
<dbReference type="InterPro" id="IPR001245">
    <property type="entry name" value="Ser-Thr/Tyr_kinase_cat_dom"/>
</dbReference>
<name>A0AAN7E0M6_QUERU</name>
<feature type="transmembrane region" description="Helical" evidence="19">
    <location>
        <begin position="392"/>
        <end position="415"/>
    </location>
</feature>
<evidence type="ECO:0000313" key="24">
    <source>
        <dbReference type="Proteomes" id="UP001324115"/>
    </source>
</evidence>
<dbReference type="SUPFAM" id="SSF51110">
    <property type="entry name" value="alpha-D-mannose-specific plant lectins"/>
    <property type="match status" value="2"/>
</dbReference>
<dbReference type="SUPFAM" id="SSF56112">
    <property type="entry name" value="Protein kinase-like (PK-like)"/>
    <property type="match status" value="1"/>
</dbReference>
<dbReference type="FunFam" id="2.90.10.10:FF:000013">
    <property type="entry name" value="G-type lectin S-receptor-like serine/threonine-protein kinase LECRK1"/>
    <property type="match status" value="1"/>
</dbReference>
<gene>
    <name evidence="23" type="ORF">RGQ29_008608</name>
</gene>
<organism evidence="23 24">
    <name type="scientific">Quercus rubra</name>
    <name type="common">Northern red oak</name>
    <name type="synonym">Quercus borealis</name>
    <dbReference type="NCBI Taxonomy" id="3512"/>
    <lineage>
        <taxon>Eukaryota</taxon>
        <taxon>Viridiplantae</taxon>
        <taxon>Streptophyta</taxon>
        <taxon>Embryophyta</taxon>
        <taxon>Tracheophyta</taxon>
        <taxon>Spermatophyta</taxon>
        <taxon>Magnoliopsida</taxon>
        <taxon>eudicotyledons</taxon>
        <taxon>Gunneridae</taxon>
        <taxon>Pentapetalae</taxon>
        <taxon>rosids</taxon>
        <taxon>fabids</taxon>
        <taxon>Fagales</taxon>
        <taxon>Fagaceae</taxon>
        <taxon>Quercus</taxon>
    </lineage>
</organism>
<dbReference type="EMBL" id="JAXUIC010000012">
    <property type="protein sequence ID" value="KAK4559463.1"/>
    <property type="molecule type" value="Genomic_DNA"/>
</dbReference>
<keyword evidence="13" id="KW-0675">Receptor</keyword>
<dbReference type="Pfam" id="PF00069">
    <property type="entry name" value="Pkinase"/>
    <property type="match status" value="1"/>
</dbReference>
<keyword evidence="12" id="KW-1015">Disulfide bond</keyword>
<evidence type="ECO:0000256" key="3">
    <source>
        <dbReference type="ARBA" id="ARBA00022536"/>
    </source>
</evidence>
<evidence type="ECO:0000256" key="17">
    <source>
        <dbReference type="PIRNR" id="PIRNR000641"/>
    </source>
</evidence>
<feature type="signal peptide" evidence="20">
    <location>
        <begin position="1"/>
        <end position="18"/>
    </location>
</feature>
<evidence type="ECO:0000256" key="14">
    <source>
        <dbReference type="ARBA" id="ARBA00023180"/>
    </source>
</evidence>
<evidence type="ECO:0000256" key="1">
    <source>
        <dbReference type="ARBA" id="ARBA00004479"/>
    </source>
</evidence>
<dbReference type="Gene3D" id="1.10.510.10">
    <property type="entry name" value="Transferase(Phosphotransferase) domain 1"/>
    <property type="match status" value="1"/>
</dbReference>
<evidence type="ECO:0000256" key="8">
    <source>
        <dbReference type="ARBA" id="ARBA00022777"/>
    </source>
</evidence>
<protein>
    <recommendedName>
        <fullName evidence="17">Receptor-like serine/threonine-protein kinase</fullName>
        <ecNumber evidence="17">2.7.11.1</ecNumber>
    </recommendedName>
</protein>
<feature type="binding site" evidence="18">
    <location>
        <position position="481"/>
    </location>
    <ligand>
        <name>ATP</name>
        <dbReference type="ChEBI" id="CHEBI:30616"/>
    </ligand>
</feature>
<dbReference type="FunFam" id="3.30.200.20:FF:000059">
    <property type="entry name" value="S-receptor-like serine/threonine-protein kinase"/>
    <property type="match status" value="1"/>
</dbReference>
<comment type="catalytic activity">
    <reaction evidence="15 17">
        <text>L-threonyl-[protein] + ATP = O-phospho-L-threonyl-[protein] + ADP + H(+)</text>
        <dbReference type="Rhea" id="RHEA:46608"/>
        <dbReference type="Rhea" id="RHEA-COMP:11060"/>
        <dbReference type="Rhea" id="RHEA-COMP:11605"/>
        <dbReference type="ChEBI" id="CHEBI:15378"/>
        <dbReference type="ChEBI" id="CHEBI:30013"/>
        <dbReference type="ChEBI" id="CHEBI:30616"/>
        <dbReference type="ChEBI" id="CHEBI:61977"/>
        <dbReference type="ChEBI" id="CHEBI:456216"/>
        <dbReference type="EC" id="2.7.11.1"/>
    </reaction>
</comment>
<dbReference type="InterPro" id="IPR000719">
    <property type="entry name" value="Prot_kinase_dom"/>
</dbReference>
<dbReference type="FunFam" id="1.10.510.10:FF:000537">
    <property type="entry name" value="Putative receptor-like protein kinase"/>
    <property type="match status" value="1"/>
</dbReference>
<dbReference type="InterPro" id="IPR008271">
    <property type="entry name" value="Ser/Thr_kinase_AS"/>
</dbReference>
<keyword evidence="9 17" id="KW-0067">ATP-binding</keyword>
<proteinExistence type="inferred from homology"/>
<dbReference type="PIRSF" id="PIRSF000641">
    <property type="entry name" value="SRK"/>
    <property type="match status" value="1"/>
</dbReference>
<evidence type="ECO:0000259" key="21">
    <source>
        <dbReference type="PROSITE" id="PS50011"/>
    </source>
</evidence>
<evidence type="ECO:0000256" key="13">
    <source>
        <dbReference type="ARBA" id="ARBA00023170"/>
    </source>
</evidence>
<evidence type="ECO:0000256" key="2">
    <source>
        <dbReference type="ARBA" id="ARBA00022527"/>
    </source>
</evidence>
<evidence type="ECO:0000256" key="19">
    <source>
        <dbReference type="SAM" id="Phobius"/>
    </source>
</evidence>
<comment type="similarity">
    <text evidence="17">Belongs to the protein kinase superfamily. Ser/Thr protein kinase family.</text>
</comment>